<sequence length="495" mass="55577">MTLSSSNSGGCTYRFIESSLSTLPVQTNYDLEIRQQPERAKVSLINERDRRPIEPPPILQLHWENCSEEELKKCLQSPFYFTVANLVTEDDPETPLLPVQDYMSGSTVSSLYRLRDIDNSDGGFFVFGDLAVKKEGKFKLKFSLFEIVEGQVENKRTMLSNTFTVFIPKQFPGPVEATFLSRTFSDQGVKMRIRKEHRLQSRKRKLENGNDSSSASSVTNESASQPTKRYHTKHSKMVVSSPSYAEPSASTSDVFFGRWQATTPHHHNSRDSTTAPTPPPSSTTAATCNSAEDVEYKRLTSKFKYQYPEDHAQAFPSPESTIYNTIPHAASSASTPRSMSWGYRCSERDAYSRSLPRASWPILNSNTGRSSPELISNVGHFTDSPPPMARRLPQDPSLARYHTCSDTKSSFHSREHGILNDLPTPPSSITELHQNATGTQSWGTRLPPLRAIMNNLDQHMNKSSLFPLLLPPPAPLVALHASPALNEQHNYPYYR</sequence>
<dbReference type="PANTHER" id="PTHR33572">
    <property type="entry name" value="SPORE DEVELOPMENT REGULATOR VOSA"/>
    <property type="match status" value="1"/>
</dbReference>
<dbReference type="InterPro" id="IPR038491">
    <property type="entry name" value="Velvet_dom_sf"/>
</dbReference>
<evidence type="ECO:0000313" key="8">
    <source>
        <dbReference type="Proteomes" id="UP001304243"/>
    </source>
</evidence>
<keyword evidence="2" id="KW-0805">Transcription regulation</keyword>
<gene>
    <name evidence="7" type="ORF">ATC70_012198</name>
</gene>
<dbReference type="PANTHER" id="PTHR33572:SF18">
    <property type="entry name" value="SPORE DEVELOPMENT REGULATOR VOSA"/>
    <property type="match status" value="1"/>
</dbReference>
<dbReference type="RefSeq" id="XP_064677660.1">
    <property type="nucleotide sequence ID" value="XM_064831380.1"/>
</dbReference>
<dbReference type="GeneID" id="89955884"/>
<evidence type="ECO:0000256" key="3">
    <source>
        <dbReference type="ARBA" id="ARBA00023163"/>
    </source>
</evidence>
<feature type="compositionally biased region" description="Low complexity" evidence="5">
    <location>
        <begin position="212"/>
        <end position="224"/>
    </location>
</feature>
<evidence type="ECO:0000313" key="7">
    <source>
        <dbReference type="EMBL" id="KAK4510994.1"/>
    </source>
</evidence>
<comment type="caution">
    <text evidence="7">The sequence shown here is derived from an EMBL/GenBank/DDBJ whole genome shotgun (WGS) entry which is preliminary data.</text>
</comment>
<evidence type="ECO:0000256" key="5">
    <source>
        <dbReference type="SAM" id="MobiDB-lite"/>
    </source>
</evidence>
<evidence type="ECO:0000256" key="4">
    <source>
        <dbReference type="ARBA" id="ARBA00023242"/>
    </source>
</evidence>
<keyword evidence="8" id="KW-1185">Reference proteome</keyword>
<accession>A0AAN7HKG2</accession>
<dbReference type="Gene3D" id="2.60.40.3960">
    <property type="entry name" value="Velvet domain"/>
    <property type="match status" value="1"/>
</dbReference>
<dbReference type="Pfam" id="PF11754">
    <property type="entry name" value="Velvet"/>
    <property type="match status" value="2"/>
</dbReference>
<evidence type="ECO:0000256" key="2">
    <source>
        <dbReference type="ARBA" id="ARBA00023015"/>
    </source>
</evidence>
<dbReference type="Proteomes" id="UP001304243">
    <property type="component" value="Unassembled WGS sequence"/>
</dbReference>
<feature type="compositionally biased region" description="Basic residues" evidence="5">
    <location>
        <begin position="191"/>
        <end position="205"/>
    </location>
</feature>
<dbReference type="InterPro" id="IPR037525">
    <property type="entry name" value="Velvet_dom"/>
</dbReference>
<dbReference type="AlphaFoldDB" id="A0AAN7HKG2"/>
<organism evidence="7 8">
    <name type="scientific">Mucor velutinosus</name>
    <dbReference type="NCBI Taxonomy" id="708070"/>
    <lineage>
        <taxon>Eukaryota</taxon>
        <taxon>Fungi</taxon>
        <taxon>Fungi incertae sedis</taxon>
        <taxon>Mucoromycota</taxon>
        <taxon>Mucoromycotina</taxon>
        <taxon>Mucoromycetes</taxon>
        <taxon>Mucorales</taxon>
        <taxon>Mucorineae</taxon>
        <taxon>Mucoraceae</taxon>
        <taxon>Mucor</taxon>
    </lineage>
</organism>
<reference evidence="7 8" key="1">
    <citation type="submission" date="2022-11" db="EMBL/GenBank/DDBJ databases">
        <title>Mucor velutinosus strain NIH1002 WGS.</title>
        <authorList>
            <person name="Subramanian P."/>
            <person name="Mullikin J.C."/>
            <person name="Segre J.A."/>
            <person name="Zelazny A.M."/>
        </authorList>
    </citation>
    <scope>NUCLEOTIDE SEQUENCE [LARGE SCALE GENOMIC DNA]</scope>
    <source>
        <strain evidence="7 8">NIH1002</strain>
    </source>
</reference>
<feature type="domain" description="Velvet" evidence="6">
    <location>
        <begin position="24"/>
        <end position="194"/>
    </location>
</feature>
<dbReference type="PROSITE" id="PS51821">
    <property type="entry name" value="VELVET"/>
    <property type="match status" value="1"/>
</dbReference>
<protein>
    <recommendedName>
        <fullName evidence="6">Velvet domain-containing protein</fullName>
    </recommendedName>
</protein>
<evidence type="ECO:0000259" key="6">
    <source>
        <dbReference type="PROSITE" id="PS51821"/>
    </source>
</evidence>
<name>A0AAN7HKG2_9FUNG</name>
<dbReference type="InterPro" id="IPR021740">
    <property type="entry name" value="Velvet"/>
</dbReference>
<feature type="region of interest" description="Disordered" evidence="5">
    <location>
        <begin position="191"/>
        <end position="246"/>
    </location>
</feature>
<keyword evidence="3" id="KW-0804">Transcription</keyword>
<comment type="subcellular location">
    <subcellularLocation>
        <location evidence="1">Nucleus</location>
    </subcellularLocation>
</comment>
<keyword evidence="4" id="KW-0539">Nucleus</keyword>
<feature type="region of interest" description="Disordered" evidence="5">
    <location>
        <begin position="262"/>
        <end position="290"/>
    </location>
</feature>
<dbReference type="GO" id="GO:0005634">
    <property type="term" value="C:nucleus"/>
    <property type="evidence" value="ECO:0007669"/>
    <property type="project" value="UniProtKB-SubCell"/>
</dbReference>
<proteinExistence type="predicted"/>
<evidence type="ECO:0000256" key="1">
    <source>
        <dbReference type="ARBA" id="ARBA00004123"/>
    </source>
</evidence>
<dbReference type="EMBL" id="JASEJX010000030">
    <property type="protein sequence ID" value="KAK4510994.1"/>
    <property type="molecule type" value="Genomic_DNA"/>
</dbReference>